<reference evidence="1 2" key="1">
    <citation type="submission" date="2019-06" db="EMBL/GenBank/DDBJ databases">
        <title>Whole geneome sequnce of Mycobacteroides chelonae M77 isolated from bovine milk from Meghalaya, India.</title>
        <authorList>
            <person name="Vise E."/>
            <person name="Das S."/>
            <person name="Garg A."/>
            <person name="Ghatak S."/>
            <person name="Shakuntala I."/>
            <person name="Milton A.A.P."/>
            <person name="Karam A."/>
            <person name="Sanjukta R."/>
            <person name="Puro K."/>
            <person name="Sen A."/>
        </authorList>
    </citation>
    <scope>NUCLEOTIDE SEQUENCE [LARGE SCALE GENOMIC DNA]</scope>
    <source>
        <strain evidence="1 2">M77</strain>
    </source>
</reference>
<sequence length="183" mass="20857">MGSLSVMHIHIDRESVAMGDDVESHAEVWNFRDDARLGDVLVRIIDQHFLASVAGEVAWKVFAQNGSVTDSFDEEKTRRLGYWVGKPAEIAMLFVSESRSAQVSWTNRMTGARARVADEVIPHGPGEYHFYVDYVSGGRAVPFVEFRDWVQLSDDEYRAQIKATRARLYPQFYDENGEPRQRG</sequence>
<dbReference type="AlphaFoldDB" id="A0AB73TYZ6"/>
<dbReference type="RefSeq" id="WP_075908261.1">
    <property type="nucleotide sequence ID" value="NZ_CP041150.1"/>
</dbReference>
<dbReference type="Proteomes" id="UP000317728">
    <property type="component" value="Chromosome"/>
</dbReference>
<gene>
    <name evidence="1" type="ORF">FJK96_02735</name>
</gene>
<organism evidence="1 2">
    <name type="scientific">Mycobacteroides chelonae</name>
    <name type="common">Mycobacterium chelonae</name>
    <dbReference type="NCBI Taxonomy" id="1774"/>
    <lineage>
        <taxon>Bacteria</taxon>
        <taxon>Bacillati</taxon>
        <taxon>Actinomycetota</taxon>
        <taxon>Actinomycetes</taxon>
        <taxon>Mycobacteriales</taxon>
        <taxon>Mycobacteriaceae</taxon>
        <taxon>Mycobacteroides</taxon>
    </lineage>
</organism>
<proteinExistence type="predicted"/>
<name>A0AB73TYZ6_MYCCH</name>
<dbReference type="EMBL" id="CP041150">
    <property type="protein sequence ID" value="QDF69193.1"/>
    <property type="molecule type" value="Genomic_DNA"/>
</dbReference>
<accession>A0AB73TYZ6</accession>
<protein>
    <recommendedName>
        <fullName evidence="3">Polyketide cyclase / dehydrase and lipid transport</fullName>
    </recommendedName>
</protein>
<evidence type="ECO:0000313" key="2">
    <source>
        <dbReference type="Proteomes" id="UP000317728"/>
    </source>
</evidence>
<evidence type="ECO:0008006" key="3">
    <source>
        <dbReference type="Google" id="ProtNLM"/>
    </source>
</evidence>
<evidence type="ECO:0000313" key="1">
    <source>
        <dbReference type="EMBL" id="QDF69193.1"/>
    </source>
</evidence>